<reference evidence="2 3" key="1">
    <citation type="journal article" date="2014" name="PLoS Genet.">
        <title>Phylogenetically driven sequencing of extremely halophilic archaea reveals strategies for static and dynamic osmo-response.</title>
        <authorList>
            <person name="Becker E.A."/>
            <person name="Seitzer P.M."/>
            <person name="Tritt A."/>
            <person name="Larsen D."/>
            <person name="Krusor M."/>
            <person name="Yao A.I."/>
            <person name="Wu D."/>
            <person name="Madern D."/>
            <person name="Eisen J.A."/>
            <person name="Darling A.E."/>
            <person name="Facciotti M.T."/>
        </authorList>
    </citation>
    <scope>NUCLEOTIDE SEQUENCE [LARGE SCALE GENOMIC DNA]</scope>
    <source>
        <strain evidence="2 3">JCM 14978</strain>
    </source>
</reference>
<evidence type="ECO:0000256" key="1">
    <source>
        <dbReference type="SAM" id="Phobius"/>
    </source>
</evidence>
<keyword evidence="1" id="KW-1133">Transmembrane helix</keyword>
<feature type="transmembrane region" description="Helical" evidence="1">
    <location>
        <begin position="253"/>
        <end position="270"/>
    </location>
</feature>
<keyword evidence="3" id="KW-1185">Reference proteome</keyword>
<keyword evidence="1" id="KW-0812">Transmembrane</keyword>
<evidence type="ECO:0000313" key="3">
    <source>
        <dbReference type="Proteomes" id="UP000011546"/>
    </source>
</evidence>
<dbReference type="RefSeq" id="WP_008848314.1">
    <property type="nucleotide sequence ID" value="NZ_AOJH01000051.1"/>
</dbReference>
<dbReference type="InterPro" id="IPR007404">
    <property type="entry name" value="YdjM-like"/>
</dbReference>
<keyword evidence="1" id="KW-0472">Membrane</keyword>
<dbReference type="GO" id="GO:0016787">
    <property type="term" value="F:hydrolase activity"/>
    <property type="evidence" value="ECO:0007669"/>
    <property type="project" value="UniProtKB-KW"/>
</dbReference>
<proteinExistence type="predicted"/>
<feature type="transmembrane region" description="Helical" evidence="1">
    <location>
        <begin position="196"/>
        <end position="216"/>
    </location>
</feature>
<comment type="caution">
    <text evidence="2">The sequence shown here is derived from an EMBL/GenBank/DDBJ whole genome shotgun (WGS) entry which is preliminary data.</text>
</comment>
<dbReference type="Pfam" id="PF04307">
    <property type="entry name" value="YdjM"/>
    <property type="match status" value="1"/>
</dbReference>
<feature type="transmembrane region" description="Helical" evidence="1">
    <location>
        <begin position="32"/>
        <end position="54"/>
    </location>
</feature>
<feature type="transmembrane region" description="Helical" evidence="1">
    <location>
        <begin position="152"/>
        <end position="176"/>
    </location>
</feature>
<dbReference type="AlphaFoldDB" id="M0P467"/>
<protein>
    <submittedName>
        <fullName evidence="2">Membrane-bound metal-dependent hydrolase</fullName>
    </submittedName>
</protein>
<evidence type="ECO:0000313" key="2">
    <source>
        <dbReference type="EMBL" id="EMA64891.1"/>
    </source>
</evidence>
<dbReference type="Proteomes" id="UP000011546">
    <property type="component" value="Unassembled WGS sequence"/>
</dbReference>
<gene>
    <name evidence="2" type="ORF">C468_07951</name>
</gene>
<organism evidence="2 3">
    <name type="scientific">Halorubrum kocurii JCM 14978</name>
    <dbReference type="NCBI Taxonomy" id="1230456"/>
    <lineage>
        <taxon>Archaea</taxon>
        <taxon>Methanobacteriati</taxon>
        <taxon>Methanobacteriota</taxon>
        <taxon>Stenosarchaea group</taxon>
        <taxon>Halobacteria</taxon>
        <taxon>Halobacteriales</taxon>
        <taxon>Haloferacaceae</taxon>
        <taxon>Halorubrum</taxon>
    </lineage>
</organism>
<sequence length="306" mass="31287">MFVGHSLAAFAVGTLAARRLGVGRDRALQLGAFAALFALVPDVDIVYAPVGLALQSAQPIDPEVFWTTANVIHRGPTHSLLFGGVLATGGALLAANRRIGRVTGAGVVAGLIAVAGVSGGSAVAGVTAVYAIAGVAVAVFARRHGVSAPAVLAVAALGLLSHPFGDLVTGTPPLFFYPFDATLVSGRLTLHPDPTLHLLAAFLIEIGTVWLGIWTYARSRDVSIRRLVHPRAGIGTGYSGAVFVIPSPTIHDASVFVFSLLALSLVCVGSTPHRFTKPVDALGAVVTGTATVTLAAIAYGVAYVLF</sequence>
<feature type="transmembrane region" description="Helical" evidence="1">
    <location>
        <begin position="228"/>
        <end position="247"/>
    </location>
</feature>
<feature type="transmembrane region" description="Helical" evidence="1">
    <location>
        <begin position="75"/>
        <end position="95"/>
    </location>
</feature>
<feature type="transmembrane region" description="Helical" evidence="1">
    <location>
        <begin position="107"/>
        <end position="140"/>
    </location>
</feature>
<name>M0P467_9EURY</name>
<accession>M0P467</accession>
<dbReference type="EMBL" id="AOJH01000051">
    <property type="protein sequence ID" value="EMA64891.1"/>
    <property type="molecule type" value="Genomic_DNA"/>
</dbReference>
<keyword evidence="2" id="KW-0378">Hydrolase</keyword>
<dbReference type="PATRIC" id="fig|1230456.3.peg.1566"/>
<feature type="transmembrane region" description="Helical" evidence="1">
    <location>
        <begin position="282"/>
        <end position="305"/>
    </location>
</feature>
<dbReference type="OrthoDB" id="313450at2157"/>